<sequence>MPVSYVAMGTFKLMNLQHDDSLFNKVYFRRMPLFTTKEMGKLFHLYKERCNANGVWINLEPKIHDPIKAL</sequence>
<proteinExistence type="predicted"/>
<dbReference type="Proteomes" id="UP000274822">
    <property type="component" value="Unassembled WGS sequence"/>
</dbReference>
<dbReference type="AlphaFoldDB" id="A0A433QSW6"/>
<accession>A0A433QSW6</accession>
<evidence type="ECO:0000313" key="2">
    <source>
        <dbReference type="Proteomes" id="UP000274822"/>
    </source>
</evidence>
<gene>
    <name evidence="1" type="ORF">BC938DRAFT_473969</name>
</gene>
<comment type="caution">
    <text evidence="1">The sequence shown here is derived from an EMBL/GenBank/DDBJ whole genome shotgun (WGS) entry which is preliminary data.</text>
</comment>
<name>A0A433QSW6_9FUNG</name>
<organism evidence="1 2">
    <name type="scientific">Jimgerdemannia flammicorona</name>
    <dbReference type="NCBI Taxonomy" id="994334"/>
    <lineage>
        <taxon>Eukaryota</taxon>
        <taxon>Fungi</taxon>
        <taxon>Fungi incertae sedis</taxon>
        <taxon>Mucoromycota</taxon>
        <taxon>Mucoromycotina</taxon>
        <taxon>Endogonomycetes</taxon>
        <taxon>Endogonales</taxon>
        <taxon>Endogonaceae</taxon>
        <taxon>Jimgerdemannia</taxon>
    </lineage>
</organism>
<reference evidence="1 2" key="1">
    <citation type="journal article" date="2018" name="New Phytol.">
        <title>Phylogenomics of Endogonaceae and evolution of mycorrhizas within Mucoromycota.</title>
        <authorList>
            <person name="Chang Y."/>
            <person name="Desiro A."/>
            <person name="Na H."/>
            <person name="Sandor L."/>
            <person name="Lipzen A."/>
            <person name="Clum A."/>
            <person name="Barry K."/>
            <person name="Grigoriev I.V."/>
            <person name="Martin F.M."/>
            <person name="Stajich J.E."/>
            <person name="Smith M.E."/>
            <person name="Bonito G."/>
            <person name="Spatafora J.W."/>
        </authorList>
    </citation>
    <scope>NUCLEOTIDE SEQUENCE [LARGE SCALE GENOMIC DNA]</scope>
    <source>
        <strain evidence="1 2">AD002</strain>
    </source>
</reference>
<dbReference type="EMBL" id="RBNJ01001689">
    <property type="protein sequence ID" value="RUS32873.1"/>
    <property type="molecule type" value="Genomic_DNA"/>
</dbReference>
<evidence type="ECO:0000313" key="1">
    <source>
        <dbReference type="EMBL" id="RUS32873.1"/>
    </source>
</evidence>
<keyword evidence="2" id="KW-1185">Reference proteome</keyword>
<protein>
    <submittedName>
        <fullName evidence="1">Uncharacterized protein</fullName>
    </submittedName>
</protein>